<proteinExistence type="predicted"/>
<organism evidence="3 5">
    <name type="scientific">Acidithiobacillus caldus</name>
    <dbReference type="NCBI Taxonomy" id="33059"/>
    <lineage>
        <taxon>Bacteria</taxon>
        <taxon>Pseudomonadati</taxon>
        <taxon>Pseudomonadota</taxon>
        <taxon>Acidithiobacillia</taxon>
        <taxon>Acidithiobacillales</taxon>
        <taxon>Acidithiobacillaceae</taxon>
        <taxon>Acidithiobacillus</taxon>
    </lineage>
</organism>
<gene>
    <name evidence="2" type="ORF">BAE27_06835</name>
    <name evidence="3" type="ORF">BAE30_09365</name>
</gene>
<sequence length="270" mass="27866">MGTVLMTGAWSAAATASTPADSAGYAALMHTLSHGQERLLKTVPTSVPGLSGLVVESLTGQKSLVFGLDNSYLIVGPIIGANGKVLNETLAQSAGLLPKPLSVKVLALRALHAPGFVLGHAGPMLVAFMDPNCIFCHRFYESERANLQAGKLRIKVVPVGFLKPSSLPKAVSILEAKHPAAAWAADESGFNVKTEEGAAKPAANLKVPATAQIRANTRLLARSGEVATPTILACLKGAAAPVLWRGISPEAQKNIPGKLTDLLPTGSCAG</sequence>
<evidence type="ECO:0000259" key="1">
    <source>
        <dbReference type="Pfam" id="PF13098"/>
    </source>
</evidence>
<dbReference type="SUPFAM" id="SSF52833">
    <property type="entry name" value="Thioredoxin-like"/>
    <property type="match status" value="1"/>
</dbReference>
<dbReference type="InterPro" id="IPR051470">
    <property type="entry name" value="Thiol:disulfide_interchange"/>
</dbReference>
<dbReference type="PANTHER" id="PTHR35272:SF3">
    <property type="entry name" value="THIOL:DISULFIDE INTERCHANGE PROTEIN DSBC"/>
    <property type="match status" value="1"/>
</dbReference>
<evidence type="ECO:0000313" key="2">
    <source>
        <dbReference type="EMBL" id="OFC36003.1"/>
    </source>
</evidence>
<dbReference type="EMBL" id="LZYE01000183">
    <property type="protein sequence ID" value="OFC36003.1"/>
    <property type="molecule type" value="Genomic_DNA"/>
</dbReference>
<name>A0A1E7YUJ8_9PROT</name>
<protein>
    <recommendedName>
        <fullName evidence="1">Thioredoxin-like fold domain-containing protein</fullName>
    </recommendedName>
</protein>
<comment type="caution">
    <text evidence="3">The sequence shown here is derived from an EMBL/GenBank/DDBJ whole genome shotgun (WGS) entry which is preliminary data.</text>
</comment>
<dbReference type="InterPro" id="IPR012336">
    <property type="entry name" value="Thioredoxin-like_fold"/>
</dbReference>
<feature type="domain" description="Thioredoxin-like fold" evidence="1">
    <location>
        <begin position="119"/>
        <end position="237"/>
    </location>
</feature>
<evidence type="ECO:0000313" key="3">
    <source>
        <dbReference type="EMBL" id="OFC58115.1"/>
    </source>
</evidence>
<dbReference type="EMBL" id="LZYH01000596">
    <property type="protein sequence ID" value="OFC58115.1"/>
    <property type="molecule type" value="Genomic_DNA"/>
</dbReference>
<dbReference type="Proteomes" id="UP000175707">
    <property type="component" value="Unassembled WGS sequence"/>
</dbReference>
<dbReference type="Pfam" id="PF13098">
    <property type="entry name" value="Thioredoxin_2"/>
    <property type="match status" value="1"/>
</dbReference>
<evidence type="ECO:0000313" key="5">
    <source>
        <dbReference type="Proteomes" id="UP000175707"/>
    </source>
</evidence>
<dbReference type="InterPro" id="IPR036249">
    <property type="entry name" value="Thioredoxin-like_sf"/>
</dbReference>
<dbReference type="PANTHER" id="PTHR35272">
    <property type="entry name" value="THIOL:DISULFIDE INTERCHANGE PROTEIN DSBC-RELATED"/>
    <property type="match status" value="1"/>
</dbReference>
<dbReference type="Gene3D" id="3.40.30.10">
    <property type="entry name" value="Glutaredoxin"/>
    <property type="match status" value="1"/>
</dbReference>
<reference evidence="4 5" key="1">
    <citation type="submission" date="2016-06" db="EMBL/GenBank/DDBJ databases">
        <title>Gene turnover analysis identifies the evolutionary adaptation of the extremophile Acidithiobacillus caldus.</title>
        <authorList>
            <person name="Zhang X."/>
        </authorList>
    </citation>
    <scope>NUCLEOTIDE SEQUENCE [LARGE SCALE GENOMIC DNA]</scope>
    <source>
        <strain evidence="2 4">DX</strain>
        <strain evidence="3 5">S1</strain>
    </source>
</reference>
<dbReference type="AlphaFoldDB" id="A0A1E7YUJ8"/>
<accession>A0A1E7YUJ8</accession>
<evidence type="ECO:0000313" key="4">
    <source>
        <dbReference type="Proteomes" id="UP000175616"/>
    </source>
</evidence>
<dbReference type="Proteomes" id="UP000175616">
    <property type="component" value="Unassembled WGS sequence"/>
</dbReference>